<comment type="caution">
    <text evidence="1">The sequence shown here is derived from an EMBL/GenBank/DDBJ whole genome shotgun (WGS) entry which is preliminary data.</text>
</comment>
<gene>
    <name evidence="1" type="ORF">LCGC14_1044460</name>
</gene>
<organism evidence="1">
    <name type="scientific">marine sediment metagenome</name>
    <dbReference type="NCBI Taxonomy" id="412755"/>
    <lineage>
        <taxon>unclassified sequences</taxon>
        <taxon>metagenomes</taxon>
        <taxon>ecological metagenomes</taxon>
    </lineage>
</organism>
<dbReference type="EMBL" id="LAZR01004322">
    <property type="protein sequence ID" value="KKN09660.1"/>
    <property type="molecule type" value="Genomic_DNA"/>
</dbReference>
<evidence type="ECO:0000313" key="1">
    <source>
        <dbReference type="EMBL" id="KKN09660.1"/>
    </source>
</evidence>
<accession>A0A0F9MQQ6</accession>
<proteinExistence type="predicted"/>
<name>A0A0F9MQQ6_9ZZZZ</name>
<sequence>MKSNEKISIVIVTFALFLLFVYPEKLYFSSTLIINNSKELYINQNLNIATIIDEFIESIVILHFSYLFKIICLWINLCGNLLK</sequence>
<protein>
    <submittedName>
        <fullName evidence="1">Uncharacterized protein</fullName>
    </submittedName>
</protein>
<dbReference type="AlphaFoldDB" id="A0A0F9MQQ6"/>
<reference evidence="1" key="1">
    <citation type="journal article" date="2015" name="Nature">
        <title>Complex archaea that bridge the gap between prokaryotes and eukaryotes.</title>
        <authorList>
            <person name="Spang A."/>
            <person name="Saw J.H."/>
            <person name="Jorgensen S.L."/>
            <person name="Zaremba-Niedzwiedzka K."/>
            <person name="Martijn J."/>
            <person name="Lind A.E."/>
            <person name="van Eijk R."/>
            <person name="Schleper C."/>
            <person name="Guy L."/>
            <person name="Ettema T.J."/>
        </authorList>
    </citation>
    <scope>NUCLEOTIDE SEQUENCE</scope>
</reference>